<dbReference type="EMBL" id="JAUUCC010000033">
    <property type="protein sequence ID" value="MEE2051667.1"/>
    <property type="molecule type" value="Genomic_DNA"/>
</dbReference>
<accession>A0ABU7KRG2</accession>
<reference evidence="1 2" key="1">
    <citation type="submission" date="2023-07" db="EMBL/GenBank/DDBJ databases">
        <authorList>
            <person name="Girao M."/>
            <person name="Carvalho M.F."/>
        </authorList>
    </citation>
    <scope>NUCLEOTIDE SEQUENCE [LARGE SCALE GENOMIC DNA]</scope>
    <source>
        <strain evidence="1 2">66/93</strain>
    </source>
</reference>
<dbReference type="Proteomes" id="UP001348641">
    <property type="component" value="Unassembled WGS sequence"/>
</dbReference>
<evidence type="ECO:0000313" key="1">
    <source>
        <dbReference type="EMBL" id="MEE2051667.1"/>
    </source>
</evidence>
<dbReference type="RefSeq" id="WP_330158729.1">
    <property type="nucleotide sequence ID" value="NZ_BAAAJA010000041.1"/>
</dbReference>
<gene>
    <name evidence="1" type="ORF">Q8A49_14300</name>
</gene>
<protein>
    <submittedName>
        <fullName evidence="1">Uncharacterized protein</fullName>
    </submittedName>
</protein>
<organism evidence="1 2">
    <name type="scientific">Nocardiopsis tropica</name>
    <dbReference type="NCBI Taxonomy" id="109330"/>
    <lineage>
        <taxon>Bacteria</taxon>
        <taxon>Bacillati</taxon>
        <taxon>Actinomycetota</taxon>
        <taxon>Actinomycetes</taxon>
        <taxon>Streptosporangiales</taxon>
        <taxon>Nocardiopsidaceae</taxon>
        <taxon>Nocardiopsis</taxon>
    </lineage>
</organism>
<name>A0ABU7KRG2_9ACTN</name>
<evidence type="ECO:0000313" key="2">
    <source>
        <dbReference type="Proteomes" id="UP001348641"/>
    </source>
</evidence>
<proteinExistence type="predicted"/>
<sequence length="65" mass="6979">MTPQDVASRVNYVNILRGDDEGAHSAEDDLYADVLQAIADGADSPAELARVALGTKSINFNRWCA</sequence>
<comment type="caution">
    <text evidence="1">The sequence shown here is derived from an EMBL/GenBank/DDBJ whole genome shotgun (WGS) entry which is preliminary data.</text>
</comment>